<gene>
    <name evidence="3" type="ORF">NCTC11685_00125</name>
    <name evidence="2" type="ORF">NCTC11694_00106</name>
</gene>
<dbReference type="InterPro" id="IPR057869">
    <property type="entry name" value="HP1_YO34"/>
</dbReference>
<dbReference type="Proteomes" id="UP000255050">
    <property type="component" value="Unassembled WGS sequence"/>
</dbReference>
<dbReference type="EMBL" id="UGMS01000001">
    <property type="protein sequence ID" value="STV71193.1"/>
    <property type="molecule type" value="Genomic_DNA"/>
</dbReference>
<reference evidence="4 5" key="1">
    <citation type="submission" date="2018-06" db="EMBL/GenBank/DDBJ databases">
        <authorList>
            <consortium name="Pathogen Informatics"/>
            <person name="Doyle S."/>
        </authorList>
    </citation>
    <scope>NUCLEOTIDE SEQUENCE [LARGE SCALE GENOMIC DNA]</scope>
    <source>
        <strain evidence="3 4">NCTC11685</strain>
        <strain evidence="2 5">NCTC11694</strain>
    </source>
</reference>
<dbReference type="Proteomes" id="UP000254863">
    <property type="component" value="Unassembled WGS sequence"/>
</dbReference>
<comment type="caution">
    <text evidence="2">The sequence shown here is derived from an EMBL/GenBank/DDBJ whole genome shotgun (WGS) entry which is preliminary data.</text>
</comment>
<dbReference type="EMBL" id="UGJR01000002">
    <property type="protein sequence ID" value="STR38969.1"/>
    <property type="molecule type" value="Genomic_DNA"/>
</dbReference>
<evidence type="ECO:0000313" key="5">
    <source>
        <dbReference type="Proteomes" id="UP000255050"/>
    </source>
</evidence>
<dbReference type="RefSeq" id="WP_267649533.1">
    <property type="nucleotide sequence ID" value="NZ_JAPNME010000014.1"/>
</dbReference>
<evidence type="ECO:0000313" key="4">
    <source>
        <dbReference type="Proteomes" id="UP000254863"/>
    </source>
</evidence>
<evidence type="ECO:0000256" key="1">
    <source>
        <dbReference type="SAM" id="MobiDB-lite"/>
    </source>
</evidence>
<accession>A0A7H4LS43</accession>
<protein>
    <recommendedName>
        <fullName evidence="6">Phage protein</fullName>
    </recommendedName>
</protein>
<sequence>MSDGVEFALSGRAVLLKNLDVSVSMQLKDKDQSGQASSTASSQQGTKAKELKVSGTIPYSESATLALLYELAEAEGEDGDRQRYRVNHETATLIKFRVAQFSGSVSASKDGRLQAWRVSFTLREYYSVAEKRAEASAAGGGAVTVQTAQGTASAEDAKASLTWFEKQLKKVNDAIGPPIGGGEV</sequence>
<name>A0A7H4LS43_9ENTR</name>
<dbReference type="AlphaFoldDB" id="A0A7H4LS43"/>
<evidence type="ECO:0008006" key="6">
    <source>
        <dbReference type="Google" id="ProtNLM"/>
    </source>
</evidence>
<proteinExistence type="predicted"/>
<dbReference type="Pfam" id="PF25759">
    <property type="entry name" value="HP1_ORF34"/>
    <property type="match status" value="1"/>
</dbReference>
<evidence type="ECO:0000313" key="3">
    <source>
        <dbReference type="EMBL" id="STV71193.1"/>
    </source>
</evidence>
<organism evidence="2 5">
    <name type="scientific">Klebsiella michiganensis</name>
    <dbReference type="NCBI Taxonomy" id="1134687"/>
    <lineage>
        <taxon>Bacteria</taxon>
        <taxon>Pseudomonadati</taxon>
        <taxon>Pseudomonadota</taxon>
        <taxon>Gammaproteobacteria</taxon>
        <taxon>Enterobacterales</taxon>
        <taxon>Enterobacteriaceae</taxon>
        <taxon>Klebsiella/Raoultella group</taxon>
        <taxon>Klebsiella</taxon>
    </lineage>
</organism>
<feature type="region of interest" description="Disordered" evidence="1">
    <location>
        <begin position="27"/>
        <end position="51"/>
    </location>
</feature>
<evidence type="ECO:0000313" key="2">
    <source>
        <dbReference type="EMBL" id="STR38969.1"/>
    </source>
</evidence>
<feature type="compositionally biased region" description="Low complexity" evidence="1">
    <location>
        <begin position="33"/>
        <end position="46"/>
    </location>
</feature>